<evidence type="ECO:0000256" key="11">
    <source>
        <dbReference type="RuleBase" id="RU003357"/>
    </source>
</evidence>
<evidence type="ECO:0000256" key="3">
    <source>
        <dbReference type="ARBA" id="ARBA00022452"/>
    </source>
</evidence>
<reference evidence="17" key="1">
    <citation type="journal article" date="2019" name="Int. J. Syst. Evol. Microbiol.">
        <title>The Global Catalogue of Microorganisms (GCM) 10K type strain sequencing project: providing services to taxonomists for standard genome sequencing and annotation.</title>
        <authorList>
            <consortium name="The Broad Institute Genomics Platform"/>
            <consortium name="The Broad Institute Genome Sequencing Center for Infectious Disease"/>
            <person name="Wu L."/>
            <person name="Ma J."/>
        </authorList>
    </citation>
    <scope>NUCLEOTIDE SEQUENCE [LARGE SCALE GENOMIC DNA]</scope>
    <source>
        <strain evidence="17">CCM 4481</strain>
    </source>
</reference>
<evidence type="ECO:0000256" key="9">
    <source>
        <dbReference type="PROSITE-ProRule" id="PRU01360"/>
    </source>
</evidence>
<keyword evidence="7 9" id="KW-0472">Membrane</keyword>
<dbReference type="Proteomes" id="UP001595961">
    <property type="component" value="Unassembled WGS sequence"/>
</dbReference>
<keyword evidence="8 9" id="KW-0998">Cell outer membrane</keyword>
<dbReference type="EMBL" id="JBHSGA010000003">
    <property type="protein sequence ID" value="MFC4525190.1"/>
    <property type="molecule type" value="Genomic_DNA"/>
</dbReference>
<evidence type="ECO:0000256" key="13">
    <source>
        <dbReference type="SAM" id="SignalP"/>
    </source>
</evidence>
<dbReference type="Pfam" id="PF00593">
    <property type="entry name" value="TonB_dep_Rec_b-barrel"/>
    <property type="match status" value="1"/>
</dbReference>
<evidence type="ECO:0000256" key="1">
    <source>
        <dbReference type="ARBA" id="ARBA00004571"/>
    </source>
</evidence>
<protein>
    <submittedName>
        <fullName evidence="16">TonB-dependent receptor domain-containing protein</fullName>
    </submittedName>
</protein>
<comment type="caution">
    <text evidence="16">The sequence shown here is derived from an EMBL/GenBank/DDBJ whole genome shotgun (WGS) entry which is preliminary data.</text>
</comment>
<comment type="similarity">
    <text evidence="9 11">Belongs to the TonB-dependent receptor family.</text>
</comment>
<dbReference type="Pfam" id="PF07715">
    <property type="entry name" value="Plug"/>
    <property type="match status" value="1"/>
</dbReference>
<evidence type="ECO:0000256" key="12">
    <source>
        <dbReference type="SAM" id="MobiDB-lite"/>
    </source>
</evidence>
<evidence type="ECO:0000256" key="4">
    <source>
        <dbReference type="ARBA" id="ARBA00022692"/>
    </source>
</evidence>
<dbReference type="InterPro" id="IPR012910">
    <property type="entry name" value="Plug_dom"/>
</dbReference>
<dbReference type="PANTHER" id="PTHR47234">
    <property type="match status" value="1"/>
</dbReference>
<evidence type="ECO:0000256" key="8">
    <source>
        <dbReference type="ARBA" id="ARBA00023237"/>
    </source>
</evidence>
<keyword evidence="16" id="KW-0675">Receptor</keyword>
<dbReference type="InterPro" id="IPR036942">
    <property type="entry name" value="Beta-barrel_TonB_sf"/>
</dbReference>
<feature type="chain" id="PRO_5046910365" evidence="13">
    <location>
        <begin position="33"/>
        <end position="991"/>
    </location>
</feature>
<proteinExistence type="inferred from homology"/>
<dbReference type="RefSeq" id="WP_266149899.1">
    <property type="nucleotide sequence ID" value="NZ_CP064028.1"/>
</dbReference>
<evidence type="ECO:0000256" key="10">
    <source>
        <dbReference type="PROSITE-ProRule" id="PRU10143"/>
    </source>
</evidence>
<feature type="signal peptide" evidence="13">
    <location>
        <begin position="1"/>
        <end position="32"/>
    </location>
</feature>
<dbReference type="InterPro" id="IPR000531">
    <property type="entry name" value="Beta-barrel_TonB"/>
</dbReference>
<gene>
    <name evidence="16" type="ORF">ACFO5W_00955</name>
</gene>
<dbReference type="PANTHER" id="PTHR47234:SF2">
    <property type="entry name" value="TONB-DEPENDENT RECEPTOR"/>
    <property type="match status" value="1"/>
</dbReference>
<evidence type="ECO:0000256" key="2">
    <source>
        <dbReference type="ARBA" id="ARBA00022448"/>
    </source>
</evidence>
<dbReference type="Gene3D" id="2.170.130.10">
    <property type="entry name" value="TonB-dependent receptor, plug domain"/>
    <property type="match status" value="1"/>
</dbReference>
<name>A0ABV9BX77_9GAMM</name>
<keyword evidence="4 9" id="KW-0812">Transmembrane</keyword>
<evidence type="ECO:0000259" key="15">
    <source>
        <dbReference type="Pfam" id="PF07715"/>
    </source>
</evidence>
<accession>A0ABV9BX77</accession>
<evidence type="ECO:0000259" key="14">
    <source>
        <dbReference type="Pfam" id="PF00593"/>
    </source>
</evidence>
<dbReference type="PROSITE" id="PS00430">
    <property type="entry name" value="TONB_DEPENDENT_REC_1"/>
    <property type="match status" value="1"/>
</dbReference>
<evidence type="ECO:0000256" key="7">
    <source>
        <dbReference type="ARBA" id="ARBA00023136"/>
    </source>
</evidence>
<evidence type="ECO:0000313" key="17">
    <source>
        <dbReference type="Proteomes" id="UP001595961"/>
    </source>
</evidence>
<comment type="subcellular location">
    <subcellularLocation>
        <location evidence="1 9">Cell outer membrane</location>
        <topology evidence="1 9">Multi-pass membrane protein</topology>
    </subcellularLocation>
</comment>
<evidence type="ECO:0000256" key="5">
    <source>
        <dbReference type="ARBA" id="ARBA00022729"/>
    </source>
</evidence>
<feature type="region of interest" description="Disordered" evidence="12">
    <location>
        <begin position="103"/>
        <end position="122"/>
    </location>
</feature>
<keyword evidence="2 9" id="KW-0813">Transport</keyword>
<evidence type="ECO:0000256" key="6">
    <source>
        <dbReference type="ARBA" id="ARBA00023077"/>
    </source>
</evidence>
<dbReference type="InterPro" id="IPR037066">
    <property type="entry name" value="Plug_dom_sf"/>
</dbReference>
<dbReference type="InterPro" id="IPR039426">
    <property type="entry name" value="TonB-dep_rcpt-like"/>
</dbReference>
<organism evidence="16 17">
    <name type="scientific">Dyella halodurans</name>
    <dbReference type="NCBI Taxonomy" id="1920171"/>
    <lineage>
        <taxon>Bacteria</taxon>
        <taxon>Pseudomonadati</taxon>
        <taxon>Pseudomonadota</taxon>
        <taxon>Gammaproteobacteria</taxon>
        <taxon>Lysobacterales</taxon>
        <taxon>Rhodanobacteraceae</taxon>
        <taxon>Dyella</taxon>
    </lineage>
</organism>
<feature type="short sequence motif" description="TonB box" evidence="10">
    <location>
        <begin position="56"/>
        <end position="62"/>
    </location>
</feature>
<dbReference type="PROSITE" id="PS52016">
    <property type="entry name" value="TONB_DEPENDENT_REC_3"/>
    <property type="match status" value="1"/>
</dbReference>
<sequence length="991" mass="105295">MKFGENKLCKSVRLALSLGMLAASVYGPAAFAQDAQSATPPPPPPPDQAKSKTLETVTVTGSLIRRVDVETSSPVVTIDRSQILASGKQTLGDLVQQLPAMTGGNVNPQTNNGGGTGGSSINLRGLGSRRTLILVNGQRLLSKDPNAIPVDAIERIEVLPTGASATYGSDAIGGVVNFILRKNYQGATFTANVGQSDRNDGDQTGYSFTFGQTSDKGNIMAGISYNKQDPVLAANRDFSKNALSLIGNDVIVGGSSSTPVGYIQLPGINPDGTFAPGSLAAQFNCSHVSLTKGGNSQVVNSANYHCYGNADKYNYASVNLIMTPQERTSGYIFGDYHLADHVTAYVDAIYTKTSSNFQLAPAVYGTDTTGANINAGNAFNPFGVTFGTSGNQFRSRLTSNGFRTAASGRNDAQINAGFKGDFTVWEKNWNWDVGLNYGHESIVTTTGGLVDQSLLYTGPSAIGADGLAVATNGGTCPTVAACQFNPFDINTPGSIAAIKGADVVAPSNSYTIEKTWHAGLNGEVVNLPAGAVQLAVGAEYRTEYQRTIPAPQLVIDPTTGTCALGSQCLSAVQGGYNTKEIYAETFIPILAGMTGVQSLNLTIGSRYSKIQTFGSTNNFKFALEWKPIDDLLVRGTMEDVFRAPNLTELYTSASDAPFIHTDPCTGFTGAPAGSPLALACQYVPPNGTFVNSSVASQTQASTVIQGARVAGFPVKPEHGTSYDFGLVYSPSYVAGLSTTLDVWRVQLRDTIVNVGLQSLLNLCAAGQTIYCQYIHRTPSGPNAGQLLQSTVEPVGNLGSLATSGIDWQANYKLPQFSFGQFNVGVNATYLKYYTQETAPGVAGNITYQNAGRFLPFGSAQAAACPDNTGVCLFPRWRAQGFVDWQQYGWSAQWRMRWIGKFSNGGAAGSQYDTQPNFVSGTILHYGSTMYNDASIGYNIAPINTRVDFGVNNIFDKQPPILYANNTLNANTDPSDFDLMGRYYYARVTVKF</sequence>
<dbReference type="InterPro" id="IPR010916">
    <property type="entry name" value="TonB_box_CS"/>
</dbReference>
<evidence type="ECO:0000313" key="16">
    <source>
        <dbReference type="EMBL" id="MFC4525190.1"/>
    </source>
</evidence>
<dbReference type="Gene3D" id="2.40.170.20">
    <property type="entry name" value="TonB-dependent receptor, beta-barrel domain"/>
    <property type="match status" value="1"/>
</dbReference>
<feature type="domain" description="TonB-dependent receptor plug" evidence="15">
    <location>
        <begin position="70"/>
        <end position="175"/>
    </location>
</feature>
<keyword evidence="5 13" id="KW-0732">Signal</keyword>
<dbReference type="SUPFAM" id="SSF56935">
    <property type="entry name" value="Porins"/>
    <property type="match status" value="1"/>
</dbReference>
<keyword evidence="3 9" id="KW-1134">Transmembrane beta strand</keyword>
<keyword evidence="6 10" id="KW-0798">TonB box</keyword>
<keyword evidence="17" id="KW-1185">Reference proteome</keyword>
<feature type="domain" description="TonB-dependent receptor-like beta-barrel" evidence="14">
    <location>
        <begin position="501"/>
        <end position="953"/>
    </location>
</feature>